<reference evidence="1" key="2">
    <citation type="submission" date="2020-09" db="EMBL/GenBank/DDBJ databases">
        <authorList>
            <person name="Sun Q."/>
            <person name="Zhou Y."/>
        </authorList>
    </citation>
    <scope>NUCLEOTIDE SEQUENCE</scope>
    <source>
        <strain evidence="1">CGMCC 1.6293</strain>
    </source>
</reference>
<proteinExistence type="predicted"/>
<protein>
    <submittedName>
        <fullName evidence="1">Uncharacterized protein</fullName>
    </submittedName>
</protein>
<evidence type="ECO:0000313" key="2">
    <source>
        <dbReference type="Proteomes" id="UP000649829"/>
    </source>
</evidence>
<organism evidence="1 2">
    <name type="scientific">Pseudooceanicola nanhaiensis</name>
    <dbReference type="NCBI Taxonomy" id="375761"/>
    <lineage>
        <taxon>Bacteria</taxon>
        <taxon>Pseudomonadati</taxon>
        <taxon>Pseudomonadota</taxon>
        <taxon>Alphaproteobacteria</taxon>
        <taxon>Rhodobacterales</taxon>
        <taxon>Paracoccaceae</taxon>
        <taxon>Pseudooceanicola</taxon>
    </lineage>
</organism>
<comment type="caution">
    <text evidence="1">The sequence shown here is derived from an EMBL/GenBank/DDBJ whole genome shotgun (WGS) entry which is preliminary data.</text>
</comment>
<reference evidence="1" key="1">
    <citation type="journal article" date="2014" name="Int. J. Syst. Evol. Microbiol.">
        <title>Complete genome sequence of Corynebacterium casei LMG S-19264T (=DSM 44701T), isolated from a smear-ripened cheese.</title>
        <authorList>
            <consortium name="US DOE Joint Genome Institute (JGI-PGF)"/>
            <person name="Walter F."/>
            <person name="Albersmeier A."/>
            <person name="Kalinowski J."/>
            <person name="Ruckert C."/>
        </authorList>
    </citation>
    <scope>NUCLEOTIDE SEQUENCE</scope>
    <source>
        <strain evidence="1">CGMCC 1.6293</strain>
    </source>
</reference>
<dbReference type="EMBL" id="BMLF01000002">
    <property type="protein sequence ID" value="GGM09307.1"/>
    <property type="molecule type" value="Genomic_DNA"/>
</dbReference>
<sequence>MLAALDGHPALPRRRILLTGNDDPRIAAEAAAQGLGACLPKSALGSSRMAALLRAGPEAEA</sequence>
<dbReference type="Proteomes" id="UP000649829">
    <property type="component" value="Unassembled WGS sequence"/>
</dbReference>
<evidence type="ECO:0000313" key="1">
    <source>
        <dbReference type="EMBL" id="GGM09307.1"/>
    </source>
</evidence>
<dbReference type="AlphaFoldDB" id="A0A917T511"/>
<name>A0A917T511_9RHOB</name>
<gene>
    <name evidence="1" type="ORF">GCM10011534_34170</name>
</gene>
<keyword evidence="2" id="KW-1185">Reference proteome</keyword>
<accession>A0A917T511</accession>